<accession>A0ABP8C1B8</accession>
<evidence type="ECO:0000313" key="2">
    <source>
        <dbReference type="Proteomes" id="UP001501710"/>
    </source>
</evidence>
<dbReference type="InterPro" id="IPR011990">
    <property type="entry name" value="TPR-like_helical_dom_sf"/>
</dbReference>
<dbReference type="Proteomes" id="UP001501710">
    <property type="component" value="Unassembled WGS sequence"/>
</dbReference>
<protein>
    <recommendedName>
        <fullName evidence="3">Tetratricopeptide repeat protein</fullName>
    </recommendedName>
</protein>
<evidence type="ECO:0008006" key="3">
    <source>
        <dbReference type="Google" id="ProtNLM"/>
    </source>
</evidence>
<reference evidence="2" key="1">
    <citation type="journal article" date="2019" name="Int. J. Syst. Evol. Microbiol.">
        <title>The Global Catalogue of Microorganisms (GCM) 10K type strain sequencing project: providing services to taxonomists for standard genome sequencing and annotation.</title>
        <authorList>
            <consortium name="The Broad Institute Genomics Platform"/>
            <consortium name="The Broad Institute Genome Sequencing Center for Infectious Disease"/>
            <person name="Wu L."/>
            <person name="Ma J."/>
        </authorList>
    </citation>
    <scope>NUCLEOTIDE SEQUENCE [LARGE SCALE GENOMIC DNA]</scope>
    <source>
        <strain evidence="2">JCM 17440</strain>
    </source>
</reference>
<dbReference type="RefSeq" id="WP_344895790.1">
    <property type="nucleotide sequence ID" value="NZ_BAABAS010000006.1"/>
</dbReference>
<evidence type="ECO:0000313" key="1">
    <source>
        <dbReference type="EMBL" id="GAA4231398.1"/>
    </source>
</evidence>
<sequence length="412" mass="44554">MYLAGFEEILDAVLGRLGRFVDTRDRGDLLAPAGARDAAALVVAARQLAPERAADPPREPWLRAVAAAGLLYHARHLAGGGAEDESEAAGLLESVEQRGGDPAEKLTERLAALHGAAAGSPVPVRADDLDELNKRAVTTPAGTPLAQVDHSAARLRRAMAAAGPDVDLRGYEGSLVRLMEHRYGRTAHEADLREATELSESLVARTPDDQPAYADRILQLAHLRQLAFAETGDAAALDAAVDRLRDAVRHTPGGHDDHGVRLADLGRALKLRYQTTRPEPEEIAEAVATLERAVGAALDGDPLPTRAARLGELSDALALHYRETGDLDHLEAAIRRAHEAWRLVPGDHNIPERLQDLGVVHMLRYRAKGHRSDRRAAIKAARALRRAVPRDHPLYETAEMLLKELSPGSTRP</sequence>
<keyword evidence="2" id="KW-1185">Reference proteome</keyword>
<organism evidence="1 2">
    <name type="scientific">Actinomadura meridiana</name>
    <dbReference type="NCBI Taxonomy" id="559626"/>
    <lineage>
        <taxon>Bacteria</taxon>
        <taxon>Bacillati</taxon>
        <taxon>Actinomycetota</taxon>
        <taxon>Actinomycetes</taxon>
        <taxon>Streptosporangiales</taxon>
        <taxon>Thermomonosporaceae</taxon>
        <taxon>Actinomadura</taxon>
    </lineage>
</organism>
<gene>
    <name evidence="1" type="ORF">GCM10022254_28440</name>
</gene>
<proteinExistence type="predicted"/>
<dbReference type="EMBL" id="BAABAS010000006">
    <property type="protein sequence ID" value="GAA4231398.1"/>
    <property type="molecule type" value="Genomic_DNA"/>
</dbReference>
<dbReference type="Gene3D" id="1.25.40.10">
    <property type="entry name" value="Tetratricopeptide repeat domain"/>
    <property type="match status" value="1"/>
</dbReference>
<comment type="caution">
    <text evidence="1">The sequence shown here is derived from an EMBL/GenBank/DDBJ whole genome shotgun (WGS) entry which is preliminary data.</text>
</comment>
<name>A0ABP8C1B8_9ACTN</name>